<evidence type="ECO:0000256" key="5">
    <source>
        <dbReference type="ARBA" id="ARBA00022967"/>
    </source>
</evidence>
<evidence type="ECO:0000256" key="6">
    <source>
        <dbReference type="ARBA" id="ARBA00022989"/>
    </source>
</evidence>
<evidence type="ECO:0000256" key="8">
    <source>
        <dbReference type="ARBA" id="ARBA00039097"/>
    </source>
</evidence>
<dbReference type="PRINTS" id="PR00120">
    <property type="entry name" value="HATPASE"/>
</dbReference>
<dbReference type="InterPro" id="IPR001757">
    <property type="entry name" value="P_typ_ATPase"/>
</dbReference>
<dbReference type="InterPro" id="IPR023298">
    <property type="entry name" value="ATPase_P-typ_TM_dom_sf"/>
</dbReference>
<protein>
    <recommendedName>
        <fullName evidence="8">P-type Zn(2+) transporter</fullName>
        <ecNumber evidence="8">7.2.2.12</ecNumber>
    </recommendedName>
</protein>
<feature type="transmembrane region" description="Helical" evidence="10">
    <location>
        <begin position="320"/>
        <end position="347"/>
    </location>
</feature>
<dbReference type="SUPFAM" id="SSF81653">
    <property type="entry name" value="Calcium ATPase, transduction domain A"/>
    <property type="match status" value="1"/>
</dbReference>
<evidence type="ECO:0000256" key="10">
    <source>
        <dbReference type="RuleBase" id="RU362081"/>
    </source>
</evidence>
<dbReference type="PROSITE" id="PS00154">
    <property type="entry name" value="ATPASE_E1_E2"/>
    <property type="match status" value="1"/>
</dbReference>
<feature type="transmembrane region" description="Helical" evidence="10">
    <location>
        <begin position="643"/>
        <end position="662"/>
    </location>
</feature>
<dbReference type="RefSeq" id="WP_084236294.1">
    <property type="nucleotide sequence ID" value="NZ_FWXT01000001.1"/>
</dbReference>
<dbReference type="InterPro" id="IPR027256">
    <property type="entry name" value="P-typ_ATPase_IB"/>
</dbReference>
<dbReference type="Gene3D" id="3.40.50.1000">
    <property type="entry name" value="HAD superfamily/HAD-like"/>
    <property type="match status" value="1"/>
</dbReference>
<dbReference type="Proteomes" id="UP000192756">
    <property type="component" value="Unassembled WGS sequence"/>
</dbReference>
<dbReference type="GO" id="GO:0016887">
    <property type="term" value="F:ATP hydrolysis activity"/>
    <property type="evidence" value="ECO:0007669"/>
    <property type="project" value="InterPro"/>
</dbReference>
<dbReference type="InterPro" id="IPR036412">
    <property type="entry name" value="HAD-like_sf"/>
</dbReference>
<organism evidence="13 14">
    <name type="scientific">Pedobacter africanus</name>
    <dbReference type="NCBI Taxonomy" id="151894"/>
    <lineage>
        <taxon>Bacteria</taxon>
        <taxon>Pseudomonadati</taxon>
        <taxon>Bacteroidota</taxon>
        <taxon>Sphingobacteriia</taxon>
        <taxon>Sphingobacteriales</taxon>
        <taxon>Sphingobacteriaceae</taxon>
        <taxon>Pedobacter</taxon>
    </lineage>
</organism>
<dbReference type="SUPFAM" id="SSF81665">
    <property type="entry name" value="Calcium ATPase, transmembrane domain M"/>
    <property type="match status" value="1"/>
</dbReference>
<comment type="similarity">
    <text evidence="2 10">Belongs to the cation transport ATPase (P-type) (TC 3.A.3) family. Type IB subfamily.</text>
</comment>
<dbReference type="OrthoDB" id="9770315at2"/>
<dbReference type="NCBIfam" id="TIGR01512">
    <property type="entry name" value="ATPase-IB2_Cd"/>
    <property type="match status" value="1"/>
</dbReference>
<name>A0A1W1YMY1_9SPHI</name>
<dbReference type="NCBIfam" id="TIGR01525">
    <property type="entry name" value="ATPase-IB_hvy"/>
    <property type="match status" value="1"/>
</dbReference>
<dbReference type="InterPro" id="IPR023299">
    <property type="entry name" value="ATPase_P-typ_cyto_dom_N"/>
</dbReference>
<dbReference type="Pfam" id="PF00122">
    <property type="entry name" value="E1-E2_ATPase"/>
    <property type="match status" value="1"/>
</dbReference>
<comment type="subcellular location">
    <subcellularLocation>
        <location evidence="10">Cell membrane</location>
    </subcellularLocation>
    <subcellularLocation>
        <location evidence="1">Membrane</location>
    </subcellularLocation>
</comment>
<evidence type="ECO:0000313" key="14">
    <source>
        <dbReference type="Proteomes" id="UP000192756"/>
    </source>
</evidence>
<feature type="compositionally biased region" description="Basic and acidic residues" evidence="11">
    <location>
        <begin position="38"/>
        <end position="49"/>
    </location>
</feature>
<dbReference type="GO" id="GO:0015086">
    <property type="term" value="F:cadmium ion transmembrane transporter activity"/>
    <property type="evidence" value="ECO:0007669"/>
    <property type="project" value="TreeGrafter"/>
</dbReference>
<feature type="region of interest" description="Disordered" evidence="11">
    <location>
        <begin position="17"/>
        <end position="49"/>
    </location>
</feature>
<evidence type="ECO:0000256" key="11">
    <source>
        <dbReference type="SAM" id="MobiDB-lite"/>
    </source>
</evidence>
<comment type="catalytic activity">
    <reaction evidence="9">
        <text>Zn(2+)(in) + ATP + H2O = Zn(2+)(out) + ADP + phosphate + H(+)</text>
        <dbReference type="Rhea" id="RHEA:20621"/>
        <dbReference type="ChEBI" id="CHEBI:15377"/>
        <dbReference type="ChEBI" id="CHEBI:15378"/>
        <dbReference type="ChEBI" id="CHEBI:29105"/>
        <dbReference type="ChEBI" id="CHEBI:30616"/>
        <dbReference type="ChEBI" id="CHEBI:43474"/>
        <dbReference type="ChEBI" id="CHEBI:456216"/>
        <dbReference type="EC" id="7.2.2.12"/>
    </reaction>
</comment>
<dbReference type="GO" id="GO:0005524">
    <property type="term" value="F:ATP binding"/>
    <property type="evidence" value="ECO:0007669"/>
    <property type="project" value="UniProtKB-UniRule"/>
</dbReference>
<dbReference type="GO" id="GO:0016463">
    <property type="term" value="F:P-type zinc transporter activity"/>
    <property type="evidence" value="ECO:0007669"/>
    <property type="project" value="UniProtKB-EC"/>
</dbReference>
<dbReference type="SFLD" id="SFLDG00002">
    <property type="entry name" value="C1.7:_P-type_atpase_like"/>
    <property type="match status" value="1"/>
</dbReference>
<dbReference type="InterPro" id="IPR023214">
    <property type="entry name" value="HAD_sf"/>
</dbReference>
<dbReference type="InterPro" id="IPR008250">
    <property type="entry name" value="ATPase_P-typ_transduc_dom_A_sf"/>
</dbReference>
<dbReference type="PANTHER" id="PTHR48085:SF5">
    <property type="entry name" value="CADMIUM_ZINC-TRANSPORTING ATPASE HMA4-RELATED"/>
    <property type="match status" value="1"/>
</dbReference>
<dbReference type="PANTHER" id="PTHR48085">
    <property type="entry name" value="CADMIUM/ZINC-TRANSPORTING ATPASE HMA2-RELATED"/>
    <property type="match status" value="1"/>
</dbReference>
<reference evidence="14" key="1">
    <citation type="submission" date="2017-04" db="EMBL/GenBank/DDBJ databases">
        <authorList>
            <person name="Varghese N."/>
            <person name="Submissions S."/>
        </authorList>
    </citation>
    <scope>NUCLEOTIDE SEQUENCE [LARGE SCALE GENOMIC DNA]</scope>
    <source>
        <strain evidence="14">DSM 12126</strain>
    </source>
</reference>
<evidence type="ECO:0000256" key="4">
    <source>
        <dbReference type="ARBA" id="ARBA00022723"/>
    </source>
</evidence>
<evidence type="ECO:0000256" key="9">
    <source>
        <dbReference type="ARBA" id="ARBA00047308"/>
    </source>
</evidence>
<feature type="transmembrane region" description="Helical" evidence="10">
    <location>
        <begin position="119"/>
        <end position="145"/>
    </location>
</feature>
<gene>
    <name evidence="13" type="ORF">SAMN04488524_0056</name>
</gene>
<keyword evidence="10" id="KW-1003">Cell membrane</keyword>
<evidence type="ECO:0000256" key="1">
    <source>
        <dbReference type="ARBA" id="ARBA00004370"/>
    </source>
</evidence>
<dbReference type="Gene3D" id="3.40.1110.10">
    <property type="entry name" value="Calcium-transporting ATPase, cytoplasmic domain N"/>
    <property type="match status" value="1"/>
</dbReference>
<feature type="transmembrane region" description="Helical" evidence="10">
    <location>
        <begin position="617"/>
        <end position="637"/>
    </location>
</feature>
<dbReference type="InterPro" id="IPR018303">
    <property type="entry name" value="ATPase_P-typ_P_site"/>
</dbReference>
<dbReference type="InterPro" id="IPR059000">
    <property type="entry name" value="ATPase_P-type_domA"/>
</dbReference>
<evidence type="ECO:0000256" key="2">
    <source>
        <dbReference type="ARBA" id="ARBA00006024"/>
    </source>
</evidence>
<dbReference type="PRINTS" id="PR00119">
    <property type="entry name" value="CATATPASE"/>
</dbReference>
<keyword evidence="14" id="KW-1185">Reference proteome</keyword>
<dbReference type="InterPro" id="IPR051014">
    <property type="entry name" value="Cation_Transport_ATPase_IB"/>
</dbReference>
<evidence type="ECO:0000256" key="7">
    <source>
        <dbReference type="ARBA" id="ARBA00023136"/>
    </source>
</evidence>
<dbReference type="NCBIfam" id="TIGR01494">
    <property type="entry name" value="ATPase_P-type"/>
    <property type="match status" value="1"/>
</dbReference>
<feature type="domain" description="P-type ATPase A" evidence="12">
    <location>
        <begin position="170"/>
        <end position="269"/>
    </location>
</feature>
<feature type="transmembrane region" description="Helical" evidence="10">
    <location>
        <begin position="86"/>
        <end position="107"/>
    </location>
</feature>
<evidence type="ECO:0000256" key="3">
    <source>
        <dbReference type="ARBA" id="ARBA00022692"/>
    </source>
</evidence>
<feature type="transmembrane region" description="Helical" evidence="10">
    <location>
        <begin position="56"/>
        <end position="74"/>
    </location>
</feature>
<dbReference type="GO" id="GO:0046872">
    <property type="term" value="F:metal ion binding"/>
    <property type="evidence" value="ECO:0007669"/>
    <property type="project" value="UniProtKB-KW"/>
</dbReference>
<accession>A0A1W1YMY1</accession>
<dbReference type="Gene3D" id="2.70.150.10">
    <property type="entry name" value="Calcium-transporting ATPase, cytoplasmic transduction domain A"/>
    <property type="match status" value="1"/>
</dbReference>
<dbReference type="GO" id="GO:0005886">
    <property type="term" value="C:plasma membrane"/>
    <property type="evidence" value="ECO:0007669"/>
    <property type="project" value="UniProtKB-SubCell"/>
</dbReference>
<dbReference type="SUPFAM" id="SSF56784">
    <property type="entry name" value="HAD-like"/>
    <property type="match status" value="1"/>
</dbReference>
<dbReference type="SFLD" id="SFLDS00003">
    <property type="entry name" value="Haloacid_Dehalogenase"/>
    <property type="match status" value="1"/>
</dbReference>
<dbReference type="EC" id="7.2.2.12" evidence="8"/>
<dbReference type="InterPro" id="IPR044492">
    <property type="entry name" value="P_typ_ATPase_HD_dom"/>
</dbReference>
<evidence type="ECO:0000259" key="12">
    <source>
        <dbReference type="Pfam" id="PF00122"/>
    </source>
</evidence>
<keyword evidence="10" id="KW-0547">Nucleotide-binding</keyword>
<keyword evidence="3 10" id="KW-0812">Transmembrane</keyword>
<keyword evidence="5" id="KW-1278">Translocase</keyword>
<dbReference type="EMBL" id="FWXT01000001">
    <property type="protein sequence ID" value="SMC37600.1"/>
    <property type="molecule type" value="Genomic_DNA"/>
</dbReference>
<keyword evidence="10" id="KW-0067">ATP-binding</keyword>
<keyword evidence="6 10" id="KW-1133">Transmembrane helix</keyword>
<evidence type="ECO:0000313" key="13">
    <source>
        <dbReference type="EMBL" id="SMC37600.1"/>
    </source>
</evidence>
<dbReference type="SFLD" id="SFLDF00027">
    <property type="entry name" value="p-type_atpase"/>
    <property type="match status" value="1"/>
</dbReference>
<dbReference type="AlphaFoldDB" id="A0A1W1YMY1"/>
<keyword evidence="7 10" id="KW-0472">Membrane</keyword>
<sequence>MKASNIHKDCCAAEETSGAAVQTDKHKEHHHTANGQEAHSDDDGHNHGAEEDTGWLSHWPLLTALTVVVVMMVLEYGFGTTFNTTIQLIIFVPAYLLAGWNVLEMAFRKAMRLDFFNEFFLMSVATIGAFAIGSFSEGVAVMVFYSIGEWFQDSAVSNAKRSIKALLDIRPDAVDVIRAGKVQTVAPAEVAIGEVIQIKPGEKLALDGELLSDKATFNTAALTGESKPDNKAKGAAVLAGMINLNQVSEVRVQAAFKDSKLSKILEMVQDATARKSQTQLFISRFAKVYTPIVFLLAVLLVALPYFFVADYVFQDWLYRGLVFLVISCPCALVVSIPLGYFGGIGLASKNGILFKGSNFLDVMTKVDAIVMDKTGTLTKGVFEVQKVVGNGFDEKELVLLAAAIESKSTHPIALAIVRYAGDVFHNAKIADVEEVSGHGLKGTINGKALLAGNTKLLKKFNIDYDDSIDAEADTIVVLAVNGKYAGYITIADEIKEDAKQAIAAMHRLNIETVMLSGDKQTVVDKVARLLDIDKAYGDLLPEHKVEKVELLKKEGKHLAFVGDGVNDAPVVALADAGIAMGGLGSDATIETADIVIQNDQPSKIVTAIKIGKLTRNIVWQNITLAMGVKIIVLILGAGGVATLWEAVIADVGVALLAILNAVRIQQMKL</sequence>
<keyword evidence="4 10" id="KW-0479">Metal-binding</keyword>
<proteinExistence type="inferred from homology"/>
<dbReference type="Pfam" id="PF00702">
    <property type="entry name" value="Hydrolase"/>
    <property type="match status" value="1"/>
</dbReference>
<dbReference type="STRING" id="151894.SAMN04488524_0056"/>
<feature type="transmembrane region" description="Helical" evidence="10">
    <location>
        <begin position="288"/>
        <end position="308"/>
    </location>
</feature>